<comment type="similarity">
    <text evidence="1">Belongs to the protein kinase superfamily. STE Ser/Thr protein kinase family. STE20 subfamily.</text>
</comment>
<dbReference type="PANTHER" id="PTHR48012">
    <property type="entry name" value="STERILE20-LIKE KINASE, ISOFORM B-RELATED"/>
    <property type="match status" value="1"/>
</dbReference>
<evidence type="ECO:0000256" key="2">
    <source>
        <dbReference type="ARBA" id="ARBA00012513"/>
    </source>
</evidence>
<feature type="compositionally biased region" description="Pro residues" evidence="11">
    <location>
        <begin position="818"/>
        <end position="827"/>
    </location>
</feature>
<dbReference type="GO" id="GO:0005524">
    <property type="term" value="F:ATP binding"/>
    <property type="evidence" value="ECO:0007669"/>
    <property type="project" value="UniProtKB-UniRule"/>
</dbReference>
<evidence type="ECO:0000256" key="10">
    <source>
        <dbReference type="PROSITE-ProRule" id="PRU10141"/>
    </source>
</evidence>
<evidence type="ECO:0000256" key="7">
    <source>
        <dbReference type="ARBA" id="ARBA00022840"/>
    </source>
</evidence>
<dbReference type="Proteomes" id="UP001172155">
    <property type="component" value="Unassembled WGS sequence"/>
</dbReference>
<evidence type="ECO:0000256" key="4">
    <source>
        <dbReference type="ARBA" id="ARBA00022679"/>
    </source>
</evidence>
<feature type="domain" description="Protein kinase" evidence="12">
    <location>
        <begin position="33"/>
        <end position="298"/>
    </location>
</feature>
<dbReference type="GO" id="GO:0005737">
    <property type="term" value="C:cytoplasm"/>
    <property type="evidence" value="ECO:0007669"/>
    <property type="project" value="TreeGrafter"/>
</dbReference>
<comment type="catalytic activity">
    <reaction evidence="8">
        <text>L-threonyl-[protein] + ATP = O-phospho-L-threonyl-[protein] + ADP + H(+)</text>
        <dbReference type="Rhea" id="RHEA:46608"/>
        <dbReference type="Rhea" id="RHEA-COMP:11060"/>
        <dbReference type="Rhea" id="RHEA-COMP:11605"/>
        <dbReference type="ChEBI" id="CHEBI:15378"/>
        <dbReference type="ChEBI" id="CHEBI:30013"/>
        <dbReference type="ChEBI" id="CHEBI:30616"/>
        <dbReference type="ChEBI" id="CHEBI:61977"/>
        <dbReference type="ChEBI" id="CHEBI:456216"/>
        <dbReference type="EC" id="2.7.11.1"/>
    </reaction>
</comment>
<evidence type="ECO:0000256" key="11">
    <source>
        <dbReference type="SAM" id="MobiDB-lite"/>
    </source>
</evidence>
<feature type="region of interest" description="Disordered" evidence="11">
    <location>
        <begin position="330"/>
        <end position="352"/>
    </location>
</feature>
<keyword evidence="7 10" id="KW-0067">ATP-binding</keyword>
<evidence type="ECO:0000256" key="8">
    <source>
        <dbReference type="ARBA" id="ARBA00047899"/>
    </source>
</evidence>
<feature type="region of interest" description="Disordered" evidence="11">
    <location>
        <begin position="700"/>
        <end position="743"/>
    </location>
</feature>
<feature type="compositionally biased region" description="Polar residues" evidence="11">
    <location>
        <begin position="700"/>
        <end position="714"/>
    </location>
</feature>
<evidence type="ECO:0000256" key="1">
    <source>
        <dbReference type="ARBA" id="ARBA00008874"/>
    </source>
</evidence>
<keyword evidence="4" id="KW-0808">Transferase</keyword>
<reference evidence="13" key="1">
    <citation type="submission" date="2023-06" db="EMBL/GenBank/DDBJ databases">
        <title>Genome-scale phylogeny and comparative genomics of the fungal order Sordariales.</title>
        <authorList>
            <consortium name="Lawrence Berkeley National Laboratory"/>
            <person name="Hensen N."/>
            <person name="Bonometti L."/>
            <person name="Westerberg I."/>
            <person name="Brannstrom I.O."/>
            <person name="Guillou S."/>
            <person name="Cros-Aarteil S."/>
            <person name="Calhoun S."/>
            <person name="Haridas S."/>
            <person name="Kuo A."/>
            <person name="Mondo S."/>
            <person name="Pangilinan J."/>
            <person name="Riley R."/>
            <person name="LaButti K."/>
            <person name="Andreopoulos B."/>
            <person name="Lipzen A."/>
            <person name="Chen C."/>
            <person name="Yanf M."/>
            <person name="Daum C."/>
            <person name="Ng V."/>
            <person name="Clum A."/>
            <person name="Steindorff A."/>
            <person name="Ohm R."/>
            <person name="Martin F."/>
            <person name="Silar P."/>
            <person name="Natvig D."/>
            <person name="Lalanne C."/>
            <person name="Gautier V."/>
            <person name="Ament-velasquez S.L."/>
            <person name="Kruys A."/>
            <person name="Hutchinson M.I."/>
            <person name="Powell A.J."/>
            <person name="Barry K."/>
            <person name="Miller A.N."/>
            <person name="Grigoriev I.V."/>
            <person name="Debuchy R."/>
            <person name="Gladieux P."/>
            <person name="Thoren M.H."/>
            <person name="Johannesson H."/>
        </authorList>
    </citation>
    <scope>NUCLEOTIDE SEQUENCE</scope>
    <source>
        <strain evidence="13">SMH3187-1</strain>
    </source>
</reference>
<dbReference type="InterPro" id="IPR050629">
    <property type="entry name" value="STE20/SPS1-PAK"/>
</dbReference>
<feature type="compositionally biased region" description="Pro residues" evidence="11">
    <location>
        <begin position="794"/>
        <end position="805"/>
    </location>
</feature>
<name>A0AA40BRC3_9PEZI</name>
<dbReference type="PROSITE" id="PS50011">
    <property type="entry name" value="PROTEIN_KINASE_DOM"/>
    <property type="match status" value="1"/>
</dbReference>
<keyword evidence="6 13" id="KW-0418">Kinase</keyword>
<dbReference type="InterPro" id="IPR000719">
    <property type="entry name" value="Prot_kinase_dom"/>
</dbReference>
<dbReference type="PROSITE" id="PS00107">
    <property type="entry name" value="PROTEIN_KINASE_ATP"/>
    <property type="match status" value="1"/>
</dbReference>
<evidence type="ECO:0000256" key="3">
    <source>
        <dbReference type="ARBA" id="ARBA00022527"/>
    </source>
</evidence>
<comment type="caution">
    <text evidence="13">The sequence shown here is derived from an EMBL/GenBank/DDBJ whole genome shotgun (WGS) entry which is preliminary data.</text>
</comment>
<feature type="region of interest" description="Disordered" evidence="11">
    <location>
        <begin position="384"/>
        <end position="453"/>
    </location>
</feature>
<dbReference type="PANTHER" id="PTHR48012:SF10">
    <property type="entry name" value="FI20177P1"/>
    <property type="match status" value="1"/>
</dbReference>
<evidence type="ECO:0000256" key="6">
    <source>
        <dbReference type="ARBA" id="ARBA00022777"/>
    </source>
</evidence>
<dbReference type="EMBL" id="JAUKUD010000007">
    <property type="protein sequence ID" value="KAK0738947.1"/>
    <property type="molecule type" value="Genomic_DNA"/>
</dbReference>
<accession>A0AA40BRC3</accession>
<feature type="compositionally biased region" description="Acidic residues" evidence="11">
    <location>
        <begin position="758"/>
        <end position="774"/>
    </location>
</feature>
<keyword evidence="14" id="KW-1185">Reference proteome</keyword>
<dbReference type="SMART" id="SM00220">
    <property type="entry name" value="S_TKc"/>
    <property type="match status" value="1"/>
</dbReference>
<dbReference type="PROSITE" id="PS00108">
    <property type="entry name" value="PROTEIN_KINASE_ST"/>
    <property type="match status" value="1"/>
</dbReference>
<feature type="binding site" evidence="10">
    <location>
        <position position="63"/>
    </location>
    <ligand>
        <name>ATP</name>
        <dbReference type="ChEBI" id="CHEBI:30616"/>
    </ligand>
</feature>
<evidence type="ECO:0000256" key="9">
    <source>
        <dbReference type="ARBA" id="ARBA00048679"/>
    </source>
</evidence>
<gene>
    <name evidence="13" type="ORF">B0T18DRAFT_423267</name>
</gene>
<dbReference type="Gene3D" id="1.10.510.10">
    <property type="entry name" value="Transferase(Phosphotransferase) domain 1"/>
    <property type="match status" value="1"/>
</dbReference>
<evidence type="ECO:0000313" key="14">
    <source>
        <dbReference type="Proteomes" id="UP001172155"/>
    </source>
</evidence>
<keyword evidence="5 10" id="KW-0547">Nucleotide-binding</keyword>
<evidence type="ECO:0000259" key="12">
    <source>
        <dbReference type="PROSITE" id="PS50011"/>
    </source>
</evidence>
<feature type="region of interest" description="Disordered" evidence="11">
    <location>
        <begin position="757"/>
        <end position="829"/>
    </location>
</feature>
<sequence>MQNLQHLESELSGPKQKAFEDARNAQAAIPPPYLLSELIGKGSFGRVYKATSTRTKGQLVAVKIISIEEGDTLSPGAADTFNDILKEVTTLKLLGSSGARNVNVVLDSQLVGQSVWIITEYCAGGSVASLMRPTGGLPEKWIIPILREVAEAVFWVHRQGIIHRDIKCANVLVTDVGAVQLCDFGVAGIIENKFDKRSTVTGTLQWMAPELFDSTVSYGMEVDIWAFGSMAYEVASGLPPNATTQIDISRFGSYLKQSCPRLDGDRYSDNLKHLVAFCLVDDPKKRPTIEQVQQHPYLFNTEDQYPTDSLSKLVSAYRLWEAQGGSRRSLFSAGGAQGAANGDDDDHDADGGWVFDEEQSEELVLDNPEDAEMVRDAYGLRVSVPEEQPTVQARPGRRRRPPKNMPEFKGPLEKVFDPNTTTNYEDNARVFYGRQPSPPPGSDLPLRDSSEHSTVRESLIDLDASLGGDTLSRFGNPETMKPLVGDMAKRKTQEWSFSTAMSAPPLEPDEDYPLPNDDNTLHPTRVFHPTQMPPMPHAGPAPFTHAGPPAPSFPFDANRASALSLIDLDAGLSPNPNLNRESTLSLIDLDAGLVEPPLVGFSFPSQAPPPSADAASLAILNNRRASADSVSLAILNNRASNLSLIDLDASIVDVARPSTADSYAFSLDSAPGGDFDPSNRESTLSLIDLDAGLAPSDITRPSTAASYHNTSPGSVNDMGTPFDLEFELPSSNNTYREPSMYVPAARYREPSMYVTVQGDEDDDEDDQNDTEDDFAPSLGSRITTPSPDSDSSSPPQPGRLQIPPPRRPHGGPSAGLVPPLPPLPSPPSAAVLQGLGSREELKDELQSMIASLNEHLLHTAECLAALPVRQQQRGEVSDRRWAGERLGEVM</sequence>
<dbReference type="EC" id="2.7.11.1" evidence="2"/>
<dbReference type="InterPro" id="IPR011009">
    <property type="entry name" value="Kinase-like_dom_sf"/>
</dbReference>
<dbReference type="Pfam" id="PF00069">
    <property type="entry name" value="Pkinase"/>
    <property type="match status" value="1"/>
</dbReference>
<dbReference type="SUPFAM" id="SSF56112">
    <property type="entry name" value="Protein kinase-like (PK-like)"/>
    <property type="match status" value="1"/>
</dbReference>
<dbReference type="InterPro" id="IPR008271">
    <property type="entry name" value="Ser/Thr_kinase_AS"/>
</dbReference>
<evidence type="ECO:0000256" key="5">
    <source>
        <dbReference type="ARBA" id="ARBA00022741"/>
    </source>
</evidence>
<keyword evidence="3" id="KW-0723">Serine/threonine-protein kinase</keyword>
<organism evidence="13 14">
    <name type="scientific">Schizothecium vesticola</name>
    <dbReference type="NCBI Taxonomy" id="314040"/>
    <lineage>
        <taxon>Eukaryota</taxon>
        <taxon>Fungi</taxon>
        <taxon>Dikarya</taxon>
        <taxon>Ascomycota</taxon>
        <taxon>Pezizomycotina</taxon>
        <taxon>Sordariomycetes</taxon>
        <taxon>Sordariomycetidae</taxon>
        <taxon>Sordariales</taxon>
        <taxon>Schizotheciaceae</taxon>
        <taxon>Schizothecium</taxon>
    </lineage>
</organism>
<comment type="catalytic activity">
    <reaction evidence="9">
        <text>L-seryl-[protein] + ATP = O-phospho-L-seryl-[protein] + ADP + H(+)</text>
        <dbReference type="Rhea" id="RHEA:17989"/>
        <dbReference type="Rhea" id="RHEA-COMP:9863"/>
        <dbReference type="Rhea" id="RHEA-COMP:11604"/>
        <dbReference type="ChEBI" id="CHEBI:15378"/>
        <dbReference type="ChEBI" id="CHEBI:29999"/>
        <dbReference type="ChEBI" id="CHEBI:30616"/>
        <dbReference type="ChEBI" id="CHEBI:83421"/>
        <dbReference type="ChEBI" id="CHEBI:456216"/>
        <dbReference type="EC" id="2.7.11.1"/>
    </reaction>
</comment>
<protein>
    <recommendedName>
        <fullName evidence="2">non-specific serine/threonine protein kinase</fullName>
        <ecNumber evidence="2">2.7.11.1</ecNumber>
    </recommendedName>
</protein>
<dbReference type="AlphaFoldDB" id="A0AA40BRC3"/>
<evidence type="ECO:0000313" key="13">
    <source>
        <dbReference type="EMBL" id="KAK0738947.1"/>
    </source>
</evidence>
<dbReference type="InterPro" id="IPR017441">
    <property type="entry name" value="Protein_kinase_ATP_BS"/>
</dbReference>
<dbReference type="GO" id="GO:0004674">
    <property type="term" value="F:protein serine/threonine kinase activity"/>
    <property type="evidence" value="ECO:0007669"/>
    <property type="project" value="UniProtKB-KW"/>
</dbReference>
<proteinExistence type="inferred from homology"/>